<evidence type="ECO:0000313" key="1">
    <source>
        <dbReference type="EMBL" id="CAF1622056.1"/>
    </source>
</evidence>
<dbReference type="Proteomes" id="UP000682733">
    <property type="component" value="Unassembled WGS sequence"/>
</dbReference>
<comment type="caution">
    <text evidence="1">The sequence shown here is derived from an EMBL/GenBank/DDBJ whole genome shotgun (WGS) entry which is preliminary data.</text>
</comment>
<organism evidence="1 3">
    <name type="scientific">Didymodactylos carnosus</name>
    <dbReference type="NCBI Taxonomy" id="1234261"/>
    <lineage>
        <taxon>Eukaryota</taxon>
        <taxon>Metazoa</taxon>
        <taxon>Spiralia</taxon>
        <taxon>Gnathifera</taxon>
        <taxon>Rotifera</taxon>
        <taxon>Eurotatoria</taxon>
        <taxon>Bdelloidea</taxon>
        <taxon>Philodinida</taxon>
        <taxon>Philodinidae</taxon>
        <taxon>Didymodactylos</taxon>
    </lineage>
</organism>
<dbReference type="AlphaFoldDB" id="A0A8S2G3D2"/>
<protein>
    <submittedName>
        <fullName evidence="1">Uncharacterized protein</fullName>
    </submittedName>
</protein>
<gene>
    <name evidence="1" type="ORF">OVA965_LOCUS43257</name>
    <name evidence="2" type="ORF">TMI583_LOCUS45438</name>
</gene>
<sequence>IGLKWLGKALIQTNFKLKIR</sequence>
<feature type="non-terminal residue" evidence="1">
    <location>
        <position position="1"/>
    </location>
</feature>
<dbReference type="EMBL" id="CAJNOK010056219">
    <property type="protein sequence ID" value="CAF1622056.1"/>
    <property type="molecule type" value="Genomic_DNA"/>
</dbReference>
<evidence type="ECO:0000313" key="3">
    <source>
        <dbReference type="Proteomes" id="UP000677228"/>
    </source>
</evidence>
<proteinExistence type="predicted"/>
<dbReference type="Proteomes" id="UP000677228">
    <property type="component" value="Unassembled WGS sequence"/>
</dbReference>
<accession>A0A8S2G3D2</accession>
<name>A0A8S2G3D2_9BILA</name>
<dbReference type="EMBL" id="CAJOBA010081164">
    <property type="protein sequence ID" value="CAF4442148.1"/>
    <property type="molecule type" value="Genomic_DNA"/>
</dbReference>
<reference evidence="1" key="1">
    <citation type="submission" date="2021-02" db="EMBL/GenBank/DDBJ databases">
        <authorList>
            <person name="Nowell W R."/>
        </authorList>
    </citation>
    <scope>NUCLEOTIDE SEQUENCE</scope>
</reference>
<evidence type="ECO:0000313" key="2">
    <source>
        <dbReference type="EMBL" id="CAF4442148.1"/>
    </source>
</evidence>